<dbReference type="PROSITE" id="PS50977">
    <property type="entry name" value="HTH_TETR_2"/>
    <property type="match status" value="1"/>
</dbReference>
<evidence type="ECO:0000256" key="1">
    <source>
        <dbReference type="ARBA" id="ARBA00023125"/>
    </source>
</evidence>
<dbReference type="GO" id="GO:0003700">
    <property type="term" value="F:DNA-binding transcription factor activity"/>
    <property type="evidence" value="ECO:0007669"/>
    <property type="project" value="TreeGrafter"/>
</dbReference>
<feature type="domain" description="HTH tetR-type" evidence="3">
    <location>
        <begin position="15"/>
        <end position="75"/>
    </location>
</feature>
<dbReference type="AlphaFoldDB" id="S4XL63"/>
<dbReference type="InterPro" id="IPR050109">
    <property type="entry name" value="HTH-type_TetR-like_transc_reg"/>
</dbReference>
<dbReference type="Gene3D" id="1.10.10.60">
    <property type="entry name" value="Homeodomain-like"/>
    <property type="match status" value="1"/>
</dbReference>
<dbReference type="eggNOG" id="COG1309">
    <property type="taxonomic scope" value="Bacteria"/>
</dbReference>
<proteinExistence type="predicted"/>
<dbReference type="InterPro" id="IPR023772">
    <property type="entry name" value="DNA-bd_HTH_TetR-type_CS"/>
</dbReference>
<evidence type="ECO:0000313" key="4">
    <source>
        <dbReference type="EMBL" id="AGP31328.1"/>
    </source>
</evidence>
<dbReference type="Gene3D" id="1.10.357.10">
    <property type="entry name" value="Tetracycline Repressor, domain 2"/>
    <property type="match status" value="1"/>
</dbReference>
<organism evidence="4 5">
    <name type="scientific">Corynebacterium terpenotabidum Y-11</name>
    <dbReference type="NCBI Taxonomy" id="1200352"/>
    <lineage>
        <taxon>Bacteria</taxon>
        <taxon>Bacillati</taxon>
        <taxon>Actinomycetota</taxon>
        <taxon>Actinomycetes</taxon>
        <taxon>Mycobacteriales</taxon>
        <taxon>Corynebacteriaceae</taxon>
        <taxon>Corynebacterium</taxon>
    </lineage>
</organism>
<dbReference type="KEGG" id="cter:A606_08425"/>
<dbReference type="STRING" id="1200352.A606_08425"/>
<keyword evidence="5" id="KW-1185">Reference proteome</keyword>
<dbReference type="GO" id="GO:0000976">
    <property type="term" value="F:transcription cis-regulatory region binding"/>
    <property type="evidence" value="ECO:0007669"/>
    <property type="project" value="TreeGrafter"/>
</dbReference>
<dbReference type="InterPro" id="IPR009057">
    <property type="entry name" value="Homeodomain-like_sf"/>
</dbReference>
<dbReference type="OrthoDB" id="9179041at2"/>
<dbReference type="Proteomes" id="UP000014809">
    <property type="component" value="Chromosome"/>
</dbReference>
<dbReference type="SUPFAM" id="SSF46689">
    <property type="entry name" value="Homeodomain-like"/>
    <property type="match status" value="1"/>
</dbReference>
<sequence>MTSSVPQGPRAVAKLKRRHELLDAAAGIIADKGFHAMTLEDLGEAVGISGPAVYRHFSSKQAILVELLTGVSERLLATATRIEETVTDPARQLELLIEGHIDFALSEPVLIRLQNRELYRLDDEDLRAVRTMQGRYLGIWSRALVAYDPSFAGESGRAAVLMVAGLLNSTEHVGHRWDGEMLRVTMTRLACGALGLSGDGAPQHPGR</sequence>
<dbReference type="PROSITE" id="PS01081">
    <property type="entry name" value="HTH_TETR_1"/>
    <property type="match status" value="1"/>
</dbReference>
<reference evidence="4 5" key="1">
    <citation type="submission" date="2012-06" db="EMBL/GenBank/DDBJ databases">
        <title>Complete genome sequence of Corynebacterium terpenotabidum Y-11 (=DSM 44721).</title>
        <authorList>
            <person name="Ruckert C."/>
            <person name="Albersmeier A."/>
            <person name="Al-Dilaimi A."/>
            <person name="Szczepanowski R."/>
            <person name="Kalinowski J."/>
        </authorList>
    </citation>
    <scope>NUCLEOTIDE SEQUENCE [LARGE SCALE GENOMIC DNA]</scope>
    <source>
        <strain evidence="4 5">Y-11</strain>
    </source>
</reference>
<evidence type="ECO:0000313" key="5">
    <source>
        <dbReference type="Proteomes" id="UP000014809"/>
    </source>
</evidence>
<evidence type="ECO:0000259" key="3">
    <source>
        <dbReference type="PROSITE" id="PS50977"/>
    </source>
</evidence>
<dbReference type="PRINTS" id="PR00455">
    <property type="entry name" value="HTHTETR"/>
</dbReference>
<dbReference type="PANTHER" id="PTHR30055:SF237">
    <property type="entry name" value="TRANSCRIPTIONAL REPRESSOR MCE3R"/>
    <property type="match status" value="1"/>
</dbReference>
<feature type="DNA-binding region" description="H-T-H motif" evidence="2">
    <location>
        <begin position="38"/>
        <end position="57"/>
    </location>
</feature>
<gene>
    <name evidence="4" type="ORF">A606_08425</name>
</gene>
<dbReference type="PANTHER" id="PTHR30055">
    <property type="entry name" value="HTH-TYPE TRANSCRIPTIONAL REGULATOR RUTR"/>
    <property type="match status" value="1"/>
</dbReference>
<dbReference type="HOGENOM" id="CLU_069356_22_0_11"/>
<keyword evidence="1 2" id="KW-0238">DNA-binding</keyword>
<protein>
    <submittedName>
        <fullName evidence="4">TetR family transcriptional regulator</fullName>
    </submittedName>
</protein>
<dbReference type="EMBL" id="CP003696">
    <property type="protein sequence ID" value="AGP31328.1"/>
    <property type="molecule type" value="Genomic_DNA"/>
</dbReference>
<dbReference type="Pfam" id="PF00440">
    <property type="entry name" value="TetR_N"/>
    <property type="match status" value="1"/>
</dbReference>
<accession>S4XL63</accession>
<evidence type="ECO:0000256" key="2">
    <source>
        <dbReference type="PROSITE-ProRule" id="PRU00335"/>
    </source>
</evidence>
<dbReference type="PATRIC" id="fig|1200352.3.peg.1713"/>
<dbReference type="RefSeq" id="WP_020441684.1">
    <property type="nucleotide sequence ID" value="NC_021663.1"/>
</dbReference>
<dbReference type="InterPro" id="IPR001647">
    <property type="entry name" value="HTH_TetR"/>
</dbReference>
<name>S4XL63_9CORY</name>